<evidence type="ECO:0000256" key="7">
    <source>
        <dbReference type="ARBA" id="ARBA00023033"/>
    </source>
</evidence>
<evidence type="ECO:0000256" key="11">
    <source>
        <dbReference type="SAM" id="MobiDB-lite"/>
    </source>
</evidence>
<evidence type="ECO:0000256" key="6">
    <source>
        <dbReference type="ARBA" id="ARBA00023008"/>
    </source>
</evidence>
<feature type="region of interest" description="Disordered" evidence="11">
    <location>
        <begin position="617"/>
        <end position="642"/>
    </location>
</feature>
<dbReference type="InterPro" id="IPR041640">
    <property type="entry name" value="Tyrosinase_C"/>
</dbReference>
<dbReference type="Gene3D" id="2.60.310.20">
    <property type="match status" value="1"/>
</dbReference>
<keyword evidence="6" id="KW-0186">Copper</keyword>
<dbReference type="PANTHER" id="PTHR11474:SF76">
    <property type="entry name" value="SHKT DOMAIN-CONTAINING PROTEIN"/>
    <property type="match status" value="1"/>
</dbReference>
<organism evidence="13 14">
    <name type="scientific">Septoria linicola</name>
    <dbReference type="NCBI Taxonomy" id="215465"/>
    <lineage>
        <taxon>Eukaryota</taxon>
        <taxon>Fungi</taxon>
        <taxon>Dikarya</taxon>
        <taxon>Ascomycota</taxon>
        <taxon>Pezizomycotina</taxon>
        <taxon>Dothideomycetes</taxon>
        <taxon>Dothideomycetidae</taxon>
        <taxon>Mycosphaerellales</taxon>
        <taxon>Mycosphaerellaceae</taxon>
        <taxon>Septoria</taxon>
    </lineage>
</organism>
<evidence type="ECO:0000256" key="10">
    <source>
        <dbReference type="ARBA" id="ARBA00048881"/>
    </source>
</evidence>
<keyword evidence="5" id="KW-0560">Oxidoreductase</keyword>
<dbReference type="AlphaFoldDB" id="A0A9Q9EPD6"/>
<evidence type="ECO:0000313" key="13">
    <source>
        <dbReference type="EMBL" id="USW56418.1"/>
    </source>
</evidence>
<keyword evidence="7" id="KW-0503">Monooxygenase</keyword>
<gene>
    <name evidence="13" type="ORF">Slin15195_G097370</name>
</gene>
<comment type="catalytic activity">
    <reaction evidence="9">
        <text>2 L-dopa + O2 = 2 L-dopaquinone + 2 H2O</text>
        <dbReference type="Rhea" id="RHEA:34287"/>
        <dbReference type="ChEBI" id="CHEBI:15377"/>
        <dbReference type="ChEBI" id="CHEBI:15379"/>
        <dbReference type="ChEBI" id="CHEBI:57504"/>
        <dbReference type="ChEBI" id="CHEBI:57924"/>
        <dbReference type="EC" id="1.14.18.1"/>
    </reaction>
</comment>
<evidence type="ECO:0000256" key="9">
    <source>
        <dbReference type="ARBA" id="ARBA00048233"/>
    </source>
</evidence>
<feature type="region of interest" description="Disordered" evidence="11">
    <location>
        <begin position="124"/>
        <end position="154"/>
    </location>
</feature>
<feature type="domain" description="Tyrosinase copper-binding" evidence="12">
    <location>
        <begin position="269"/>
        <end position="280"/>
    </location>
</feature>
<dbReference type="EC" id="1.14.18.1" evidence="3"/>
<evidence type="ECO:0000256" key="4">
    <source>
        <dbReference type="ARBA" id="ARBA00022723"/>
    </source>
</evidence>
<comment type="similarity">
    <text evidence="2">Belongs to the tyrosinase family.</text>
</comment>
<evidence type="ECO:0000259" key="12">
    <source>
        <dbReference type="PROSITE" id="PS00498"/>
    </source>
</evidence>
<evidence type="ECO:0000256" key="5">
    <source>
        <dbReference type="ARBA" id="ARBA00023002"/>
    </source>
</evidence>
<dbReference type="EMBL" id="CP099425">
    <property type="protein sequence ID" value="USW56418.1"/>
    <property type="molecule type" value="Genomic_DNA"/>
</dbReference>
<dbReference type="PROSITE" id="PS00498">
    <property type="entry name" value="TYROSINASE_2"/>
    <property type="match status" value="1"/>
</dbReference>
<name>A0A9Q9EPD6_9PEZI</name>
<comment type="catalytic activity">
    <reaction evidence="10">
        <text>L-tyrosine + O2 = L-dopaquinone + H2O</text>
        <dbReference type="Rhea" id="RHEA:18117"/>
        <dbReference type="ChEBI" id="CHEBI:15377"/>
        <dbReference type="ChEBI" id="CHEBI:15379"/>
        <dbReference type="ChEBI" id="CHEBI:57924"/>
        <dbReference type="ChEBI" id="CHEBI:58315"/>
        <dbReference type="EC" id="1.14.18.1"/>
    </reaction>
</comment>
<comment type="cofactor">
    <cofactor evidence="1">
        <name>Cu(2+)</name>
        <dbReference type="ChEBI" id="CHEBI:29036"/>
    </cofactor>
</comment>
<reference evidence="13" key="1">
    <citation type="submission" date="2022-06" db="EMBL/GenBank/DDBJ databases">
        <title>Complete genome sequences of two strains of the flax pathogen Septoria linicola.</title>
        <authorList>
            <person name="Lapalu N."/>
            <person name="Simon A."/>
            <person name="Demenou B."/>
            <person name="Paumier D."/>
            <person name="Guillot M.-P."/>
            <person name="Gout L."/>
            <person name="Valade R."/>
        </authorList>
    </citation>
    <scope>NUCLEOTIDE SEQUENCE</scope>
    <source>
        <strain evidence="13">SE15195</strain>
    </source>
</reference>
<evidence type="ECO:0000256" key="8">
    <source>
        <dbReference type="ARBA" id="ARBA00023101"/>
    </source>
</evidence>
<dbReference type="Gene3D" id="1.10.1280.10">
    <property type="entry name" value="Di-copper center containing domain from catechol oxidase"/>
    <property type="match status" value="1"/>
</dbReference>
<evidence type="ECO:0000256" key="2">
    <source>
        <dbReference type="ARBA" id="ARBA00009928"/>
    </source>
</evidence>
<dbReference type="InterPro" id="IPR008922">
    <property type="entry name" value="Di-copper_centre_dom_sf"/>
</dbReference>
<evidence type="ECO:0000313" key="14">
    <source>
        <dbReference type="Proteomes" id="UP001056384"/>
    </source>
</evidence>
<proteinExistence type="inferred from homology"/>
<dbReference type="GO" id="GO:0042438">
    <property type="term" value="P:melanin biosynthetic process"/>
    <property type="evidence" value="ECO:0007669"/>
    <property type="project" value="UniProtKB-KW"/>
</dbReference>
<keyword evidence="14" id="KW-1185">Reference proteome</keyword>
<evidence type="ECO:0000256" key="1">
    <source>
        <dbReference type="ARBA" id="ARBA00001973"/>
    </source>
</evidence>
<evidence type="ECO:0000256" key="3">
    <source>
        <dbReference type="ARBA" id="ARBA00011906"/>
    </source>
</evidence>
<dbReference type="Pfam" id="PF00264">
    <property type="entry name" value="Tyrosinase"/>
    <property type="match status" value="1"/>
</dbReference>
<dbReference type="GO" id="GO:0004503">
    <property type="term" value="F:tyrosinase activity"/>
    <property type="evidence" value="ECO:0007669"/>
    <property type="project" value="UniProtKB-EC"/>
</dbReference>
<protein>
    <recommendedName>
        <fullName evidence="3">tyrosinase</fullName>
        <ecNumber evidence="3">1.14.18.1</ecNumber>
    </recommendedName>
</protein>
<dbReference type="SUPFAM" id="SSF48056">
    <property type="entry name" value="Di-copper centre-containing domain"/>
    <property type="match status" value="1"/>
</dbReference>
<keyword evidence="8" id="KW-0470">Melanin biosynthesis</keyword>
<dbReference type="InterPro" id="IPR002227">
    <property type="entry name" value="Tyrosinase_Cu-bd"/>
</dbReference>
<dbReference type="GO" id="GO:0046872">
    <property type="term" value="F:metal ion binding"/>
    <property type="evidence" value="ECO:0007669"/>
    <property type="project" value="UniProtKB-KW"/>
</dbReference>
<dbReference type="Pfam" id="PF18132">
    <property type="entry name" value="Tyrosinase_C"/>
    <property type="match status" value="1"/>
</dbReference>
<dbReference type="Proteomes" id="UP001056384">
    <property type="component" value="Chromosome 8"/>
</dbReference>
<keyword evidence="4" id="KW-0479">Metal-binding</keyword>
<accession>A0A9Q9EPD6</accession>
<dbReference type="InterPro" id="IPR050316">
    <property type="entry name" value="Tyrosinase/Hemocyanin"/>
</dbReference>
<dbReference type="PANTHER" id="PTHR11474">
    <property type="entry name" value="TYROSINASE FAMILY MEMBER"/>
    <property type="match status" value="1"/>
</dbReference>
<sequence>MSANQLKSGDLVVRMASISETQTLQQHSDEWARRVGEEASVRVPTYGVIVHSIRTHSIDMDQFTENRDEILHENRPFIPRAEIKYIGWQIRPHRNPVQDNNEMWLLCSGAPIPGLSIEEGARRTQEVRSVPPVPPQGRKYNPLHHAPLPKNADENVRKYGNPTVLQRFHDNASLGIIGVGPQQRNLSERVANILGAYRRFSPVCNNKYSIDGLSNKEFNAKTSTQQRDILSKRTARSETWGSLEDIHNTVHGIVGNGGHMGQIEASAFDPIFWLHHCNIDRLFALWQGLREDPQNKDTWVTDQNASWTFMRQDLEKPDSDSTPLYPFKYIDPRDRSLKWYTSAQTHNIEDFNYTYEELSGLQSLSLAARRSKLIPIIGALYPQPGDDVSASFANVETAGARMLPQAKMIQTFAQEPIVATASQALEVVAALPEPQVLLQESLQPEKPFLRDLADKDHKFLDWIVNVKGEKHALDGKYAVYLFLGPVQEDDVELWPISPHFVGLFAPFGQSATTGCGKCQQAQREQVEVTGQIPLTVALTERYIAQLIPDLSVNTIVPYLQKNLHWRVAVDHQALDDRSQVPGLTVFVVSNEVTATQPTDELPIFADEVVIHAQATTNLDGTGRGNGTGLAVGEEGTERTTSS</sequence>